<dbReference type="InterPro" id="IPR044841">
    <property type="entry name" value="LUX/BOA-like"/>
</dbReference>
<dbReference type="Proteomes" id="UP000489600">
    <property type="component" value="Unassembled WGS sequence"/>
</dbReference>
<comment type="caution">
    <text evidence="6">The sequence shown here is derived from an EMBL/GenBank/DDBJ whole genome shotgun (WGS) entry which is preliminary data.</text>
</comment>
<accession>A0A565BZ14</accession>
<dbReference type="InterPro" id="IPR006447">
    <property type="entry name" value="Myb_dom_plants"/>
</dbReference>
<dbReference type="PANTHER" id="PTHR31442:SF40">
    <property type="entry name" value="HOMEODOMAIN-LIKE SUPERFAMILY PROTEIN"/>
    <property type="match status" value="1"/>
</dbReference>
<dbReference type="NCBIfam" id="TIGR01557">
    <property type="entry name" value="myb_SHAQKYF"/>
    <property type="match status" value="1"/>
</dbReference>
<evidence type="ECO:0008006" key="8">
    <source>
        <dbReference type="Google" id="ProtNLM"/>
    </source>
</evidence>
<evidence type="ECO:0000256" key="5">
    <source>
        <dbReference type="SAM" id="MobiDB-lite"/>
    </source>
</evidence>
<dbReference type="AlphaFoldDB" id="A0A565BZ14"/>
<dbReference type="InterPro" id="IPR009057">
    <property type="entry name" value="Homeodomain-like_sf"/>
</dbReference>
<dbReference type="Gene3D" id="1.10.10.60">
    <property type="entry name" value="Homeodomain-like"/>
    <property type="match status" value="1"/>
</dbReference>
<keyword evidence="2" id="KW-0805">Transcription regulation</keyword>
<dbReference type="GO" id="GO:0003677">
    <property type="term" value="F:DNA binding"/>
    <property type="evidence" value="ECO:0007669"/>
    <property type="project" value="InterPro"/>
</dbReference>
<evidence type="ECO:0000313" key="6">
    <source>
        <dbReference type="EMBL" id="VVB06645.1"/>
    </source>
</evidence>
<dbReference type="OrthoDB" id="1058005at2759"/>
<dbReference type="PANTHER" id="PTHR31442">
    <property type="entry name" value="HOMEODOMAIN-LIKE SUPERFAMILY PROTEIN-RELATED"/>
    <property type="match status" value="1"/>
</dbReference>
<name>A0A565BZ14_9BRAS</name>
<keyword evidence="7" id="KW-1185">Reference proteome</keyword>
<dbReference type="GO" id="GO:0003700">
    <property type="term" value="F:DNA-binding transcription factor activity"/>
    <property type="evidence" value="ECO:0007669"/>
    <property type="project" value="InterPro"/>
</dbReference>
<dbReference type="EMBL" id="CABITT030000005">
    <property type="protein sequence ID" value="VVB06645.1"/>
    <property type="molecule type" value="Genomic_DNA"/>
</dbReference>
<dbReference type="SUPFAM" id="SSF46689">
    <property type="entry name" value="Homeodomain-like"/>
    <property type="match status" value="1"/>
</dbReference>
<feature type="region of interest" description="Disordered" evidence="5">
    <location>
        <begin position="60"/>
        <end position="97"/>
    </location>
</feature>
<comment type="subcellular location">
    <subcellularLocation>
        <location evidence="1">Nucleus</location>
    </subcellularLocation>
</comment>
<evidence type="ECO:0000256" key="4">
    <source>
        <dbReference type="ARBA" id="ARBA00023242"/>
    </source>
</evidence>
<proteinExistence type="predicted"/>
<keyword evidence="3" id="KW-0804">Transcription</keyword>
<evidence type="ECO:0000256" key="1">
    <source>
        <dbReference type="ARBA" id="ARBA00004123"/>
    </source>
</evidence>
<gene>
    <name evidence="6" type="ORF">ANE_LOCUS17089</name>
</gene>
<reference evidence="6" key="1">
    <citation type="submission" date="2019-07" db="EMBL/GenBank/DDBJ databases">
        <authorList>
            <person name="Dittberner H."/>
        </authorList>
    </citation>
    <scope>NUCLEOTIDE SEQUENCE [LARGE SCALE GENOMIC DNA]</scope>
</reference>
<evidence type="ECO:0000313" key="7">
    <source>
        <dbReference type="Proteomes" id="UP000489600"/>
    </source>
</evidence>
<sequence>MSRGHKKDTVKKSTLYGACDVLVKPVSKEVTAVLWRHVFHKRMMSKSGLGKSVGLIGQDNDDLYQSNEEGSKNVEDSVEQNTSDQTGEKSSSKKRRMSWTPDLHHKFEIVVEKLSRLDKVYPKHILKCMQEEMNVKGLTRNNVASHLQFRFFYLSDKKPLIRANDLQRLRWQKYRLNVGKKTHVPQETEEDPDWRNTGPNTALVASKPLLNSAINFQTGLRYFVNDQTAANAPIQYPSSGPIQYPSNSYMTMNNNHFMNNPLANVPYIDPFYQPEQQQQYYPSLHFPSVISKQDLGHVSSVMENLDLISNPDLPFDLHECFPPGYNIFDQNTRY</sequence>
<protein>
    <recommendedName>
        <fullName evidence="8">HTH myb-type domain-containing protein</fullName>
    </recommendedName>
</protein>
<keyword evidence="4" id="KW-0539">Nucleus</keyword>
<evidence type="ECO:0000256" key="3">
    <source>
        <dbReference type="ARBA" id="ARBA00023163"/>
    </source>
</evidence>
<dbReference type="GO" id="GO:0005634">
    <property type="term" value="C:nucleus"/>
    <property type="evidence" value="ECO:0007669"/>
    <property type="project" value="UniProtKB-SubCell"/>
</dbReference>
<evidence type="ECO:0000256" key="2">
    <source>
        <dbReference type="ARBA" id="ARBA00023015"/>
    </source>
</evidence>
<organism evidence="6 7">
    <name type="scientific">Arabis nemorensis</name>
    <dbReference type="NCBI Taxonomy" id="586526"/>
    <lineage>
        <taxon>Eukaryota</taxon>
        <taxon>Viridiplantae</taxon>
        <taxon>Streptophyta</taxon>
        <taxon>Embryophyta</taxon>
        <taxon>Tracheophyta</taxon>
        <taxon>Spermatophyta</taxon>
        <taxon>Magnoliopsida</taxon>
        <taxon>eudicotyledons</taxon>
        <taxon>Gunneridae</taxon>
        <taxon>Pentapetalae</taxon>
        <taxon>rosids</taxon>
        <taxon>malvids</taxon>
        <taxon>Brassicales</taxon>
        <taxon>Brassicaceae</taxon>
        <taxon>Arabideae</taxon>
        <taxon>Arabis</taxon>
    </lineage>
</organism>